<reference evidence="1 2" key="2">
    <citation type="submission" date="2019-08" db="EMBL/GenBank/DDBJ databases">
        <authorList>
            <person name="Henke P."/>
        </authorList>
    </citation>
    <scope>NUCLEOTIDE SEQUENCE [LARGE SCALE GENOMIC DNA]</scope>
    <source>
        <strain evidence="1">Phe10_nw2017</strain>
    </source>
</reference>
<dbReference type="AlphaFoldDB" id="A0A5C6MDB5"/>
<comment type="caution">
    <text evidence="1">The sequence shown here is derived from an EMBL/GenBank/DDBJ whole genome shotgun (WGS) entry which is preliminary data.</text>
</comment>
<proteinExistence type="predicted"/>
<dbReference type="EMBL" id="SRHE01000026">
    <property type="protein sequence ID" value="TWW12233.1"/>
    <property type="molecule type" value="Genomic_DNA"/>
</dbReference>
<gene>
    <name evidence="1" type="ORF">E3A20_02580</name>
</gene>
<name>A0A5C6MDB5_9PLAN</name>
<evidence type="ECO:0000313" key="2">
    <source>
        <dbReference type="Proteomes" id="UP000321083"/>
    </source>
</evidence>
<evidence type="ECO:0000313" key="1">
    <source>
        <dbReference type="EMBL" id="TWW12233.1"/>
    </source>
</evidence>
<keyword evidence="2" id="KW-1185">Reference proteome</keyword>
<dbReference type="Pfam" id="PF07751">
    <property type="entry name" value="Abi_2"/>
    <property type="match status" value="1"/>
</dbReference>
<dbReference type="InterPro" id="IPR011664">
    <property type="entry name" value="Abi_system_AbiD/AbiF-like"/>
</dbReference>
<reference evidence="1 2" key="1">
    <citation type="submission" date="2019-08" db="EMBL/GenBank/DDBJ databases">
        <title>100 year-old enigma solved: identification of Planctomyces bekefii, the type genus and species of the phylum Planctomycetes.</title>
        <authorList>
            <person name="Svetlana D.N."/>
            <person name="Overmann J."/>
        </authorList>
    </citation>
    <scope>NUCLEOTIDE SEQUENCE [LARGE SCALE GENOMIC DNA]</scope>
    <source>
        <strain evidence="1">Phe10_nw2017</strain>
    </source>
</reference>
<organism evidence="1 2">
    <name type="scientific">Planctomyces bekefii</name>
    <dbReference type="NCBI Taxonomy" id="1653850"/>
    <lineage>
        <taxon>Bacteria</taxon>
        <taxon>Pseudomonadati</taxon>
        <taxon>Planctomycetota</taxon>
        <taxon>Planctomycetia</taxon>
        <taxon>Planctomycetales</taxon>
        <taxon>Planctomycetaceae</taxon>
        <taxon>Planctomyces</taxon>
    </lineage>
</organism>
<protein>
    <submittedName>
        <fullName evidence="1">Uncharacterized protein</fullName>
    </submittedName>
</protein>
<sequence>MSGTPGIPFSRPWLSCAAQVQLLQQRGLTVADPQAAEQFLSHLNYHRFSGYCLAFENGRHNFNGGTTFEDVVAARDCAGNDFLRTAGLLNPKNSNLAGFLMHRPESSMFSKASKTWQR</sequence>
<accession>A0A5C6MDB5</accession>
<dbReference type="Proteomes" id="UP000321083">
    <property type="component" value="Unassembled WGS sequence"/>
</dbReference>